<keyword evidence="4" id="KW-1185">Reference proteome</keyword>
<dbReference type="AlphaFoldDB" id="A0A9X1YNA8"/>
<feature type="signal peptide" evidence="2">
    <location>
        <begin position="1"/>
        <end position="20"/>
    </location>
</feature>
<dbReference type="Proteomes" id="UP001139353">
    <property type="component" value="Unassembled WGS sequence"/>
</dbReference>
<evidence type="ECO:0000313" key="3">
    <source>
        <dbReference type="EMBL" id="MCK9689156.1"/>
    </source>
</evidence>
<keyword evidence="2" id="KW-0732">Signal</keyword>
<feature type="region of interest" description="Disordered" evidence="1">
    <location>
        <begin position="35"/>
        <end position="65"/>
    </location>
</feature>
<name>A0A9X1YNA8_9BURK</name>
<evidence type="ECO:0000256" key="1">
    <source>
        <dbReference type="SAM" id="MobiDB-lite"/>
    </source>
</evidence>
<dbReference type="RefSeq" id="WP_275685203.1">
    <property type="nucleotide sequence ID" value="NZ_JAJLJH010000012.1"/>
</dbReference>
<dbReference type="EMBL" id="JAJLJH010000012">
    <property type="protein sequence ID" value="MCK9689156.1"/>
    <property type="molecule type" value="Genomic_DNA"/>
</dbReference>
<proteinExistence type="predicted"/>
<evidence type="ECO:0008006" key="5">
    <source>
        <dbReference type="Google" id="ProtNLM"/>
    </source>
</evidence>
<feature type="compositionally biased region" description="Basic residues" evidence="1">
    <location>
        <begin position="35"/>
        <end position="47"/>
    </location>
</feature>
<evidence type="ECO:0000256" key="2">
    <source>
        <dbReference type="SAM" id="SignalP"/>
    </source>
</evidence>
<comment type="caution">
    <text evidence="3">The sequence shown here is derived from an EMBL/GenBank/DDBJ whole genome shotgun (WGS) entry which is preliminary data.</text>
</comment>
<feature type="chain" id="PRO_5040877371" description="Acid shock protein" evidence="2">
    <location>
        <begin position="21"/>
        <end position="65"/>
    </location>
</feature>
<reference evidence="3" key="1">
    <citation type="submission" date="2021-11" db="EMBL/GenBank/DDBJ databases">
        <title>BS-T2-15 a new species belonging to the Comamonadaceae family isolated from the soil of a French oak forest.</title>
        <authorList>
            <person name="Mieszkin S."/>
            <person name="Alain K."/>
        </authorList>
    </citation>
    <scope>NUCLEOTIDE SEQUENCE</scope>
    <source>
        <strain evidence="3">BS-T2-15</strain>
    </source>
</reference>
<protein>
    <recommendedName>
        <fullName evidence="5">Acid shock protein</fullName>
    </recommendedName>
</protein>
<organism evidence="3 4">
    <name type="scientific">Scleromatobacter humisilvae</name>
    <dbReference type="NCBI Taxonomy" id="2897159"/>
    <lineage>
        <taxon>Bacteria</taxon>
        <taxon>Pseudomonadati</taxon>
        <taxon>Pseudomonadota</taxon>
        <taxon>Betaproteobacteria</taxon>
        <taxon>Burkholderiales</taxon>
        <taxon>Sphaerotilaceae</taxon>
        <taxon>Scleromatobacter</taxon>
    </lineage>
</organism>
<evidence type="ECO:0000313" key="4">
    <source>
        <dbReference type="Proteomes" id="UP001139353"/>
    </source>
</evidence>
<gene>
    <name evidence="3" type="ORF">LPC04_25860</name>
</gene>
<sequence length="65" mass="6425">MIKSIALVASLALVSGAAFAQASAADGASAPAKHKLSQKLKAAKARHPAASATNPETMPDKKGGN</sequence>
<accession>A0A9X1YNA8</accession>